<keyword evidence="3" id="KW-0067">ATP-binding</keyword>
<dbReference type="SUPFAM" id="SSF52540">
    <property type="entry name" value="P-loop containing nucleoside triphosphate hydrolases"/>
    <property type="match status" value="2"/>
</dbReference>
<feature type="binding site" evidence="3">
    <location>
        <begin position="1024"/>
        <end position="1031"/>
    </location>
    <ligand>
        <name>ATP</name>
        <dbReference type="ChEBI" id="CHEBI:30616"/>
    </ligand>
</feature>
<dbReference type="GO" id="GO:0003777">
    <property type="term" value="F:microtubule motor activity"/>
    <property type="evidence" value="ECO:0007669"/>
    <property type="project" value="InterPro"/>
</dbReference>
<dbReference type="SUPFAM" id="SSF56672">
    <property type="entry name" value="DNA/RNA polymerases"/>
    <property type="match status" value="1"/>
</dbReference>
<dbReference type="GO" id="GO:0006261">
    <property type="term" value="P:DNA-templated DNA replication"/>
    <property type="evidence" value="ECO:0007669"/>
    <property type="project" value="InterPro"/>
</dbReference>
<evidence type="ECO:0000259" key="5">
    <source>
        <dbReference type="PROSITE" id="PS50067"/>
    </source>
</evidence>
<dbReference type="Gene3D" id="3.40.850.10">
    <property type="entry name" value="Kinesin motor domain"/>
    <property type="match status" value="1"/>
</dbReference>
<protein>
    <submittedName>
        <fullName evidence="6">DNA polymerase I chloroplastic mitochondrial</fullName>
    </submittedName>
</protein>
<dbReference type="InterPro" id="IPR036397">
    <property type="entry name" value="RNaseH_sf"/>
</dbReference>
<dbReference type="GO" id="GO:0008017">
    <property type="term" value="F:microtubule binding"/>
    <property type="evidence" value="ECO:0007669"/>
    <property type="project" value="InterPro"/>
</dbReference>
<dbReference type="InterPro" id="IPR027417">
    <property type="entry name" value="P-loop_NTPase"/>
</dbReference>
<evidence type="ECO:0000256" key="3">
    <source>
        <dbReference type="PROSITE-ProRule" id="PRU00283"/>
    </source>
</evidence>
<feature type="region of interest" description="Disordered" evidence="4">
    <location>
        <begin position="1"/>
        <end position="44"/>
    </location>
</feature>
<dbReference type="InterPro" id="IPR036961">
    <property type="entry name" value="Kinesin_motor_dom_sf"/>
</dbReference>
<dbReference type="OrthoDB" id="275278at2759"/>
<proteinExistence type="inferred from homology"/>
<dbReference type="GO" id="GO:0003887">
    <property type="term" value="F:DNA-directed DNA polymerase activity"/>
    <property type="evidence" value="ECO:0007669"/>
    <property type="project" value="InterPro"/>
</dbReference>
<comment type="caution">
    <text evidence="6">The sequence shown here is derived from an EMBL/GenBank/DDBJ whole genome shotgun (WGS) entry which is preliminary data.</text>
</comment>
<dbReference type="Pfam" id="PF00476">
    <property type="entry name" value="DNA_pol_A"/>
    <property type="match status" value="2"/>
</dbReference>
<evidence type="ECO:0000313" key="7">
    <source>
        <dbReference type="Proteomes" id="UP000239649"/>
    </source>
</evidence>
<dbReference type="GO" id="GO:0008408">
    <property type="term" value="F:3'-5' exonuclease activity"/>
    <property type="evidence" value="ECO:0007669"/>
    <property type="project" value="InterPro"/>
</dbReference>
<comment type="similarity">
    <text evidence="3">Belongs to the TRAFAC class myosin-kinesin ATPase superfamily. Kinesin family.</text>
</comment>
<dbReference type="PRINTS" id="PR00868">
    <property type="entry name" value="DNAPOLI"/>
</dbReference>
<feature type="region of interest" description="Disordered" evidence="4">
    <location>
        <begin position="515"/>
        <end position="547"/>
    </location>
</feature>
<keyword evidence="3" id="KW-0547">Nucleotide-binding</keyword>
<dbReference type="InterPro" id="IPR043502">
    <property type="entry name" value="DNA/RNA_pol_sf"/>
</dbReference>
<organism evidence="6 7">
    <name type="scientific">Micractinium conductrix</name>
    <dbReference type="NCBI Taxonomy" id="554055"/>
    <lineage>
        <taxon>Eukaryota</taxon>
        <taxon>Viridiplantae</taxon>
        <taxon>Chlorophyta</taxon>
        <taxon>core chlorophytes</taxon>
        <taxon>Trebouxiophyceae</taxon>
        <taxon>Chlorellales</taxon>
        <taxon>Chlorellaceae</taxon>
        <taxon>Chlorella clade</taxon>
        <taxon>Micractinium</taxon>
    </lineage>
</organism>
<reference evidence="6 7" key="1">
    <citation type="journal article" date="2018" name="Plant J.">
        <title>Genome sequences of Chlorella sorokiniana UTEX 1602 and Micractinium conductrix SAG 241.80: implications to maltose excretion by a green alga.</title>
        <authorList>
            <person name="Arriola M.B."/>
            <person name="Velmurugan N."/>
            <person name="Zhang Y."/>
            <person name="Plunkett M.H."/>
            <person name="Hondzo H."/>
            <person name="Barney B.M."/>
        </authorList>
    </citation>
    <scope>NUCLEOTIDE SEQUENCE [LARGE SCALE GENOMIC DNA]</scope>
    <source>
        <strain evidence="6 7">SAG 241.80</strain>
    </source>
</reference>
<dbReference type="SUPFAM" id="SSF53098">
    <property type="entry name" value="Ribonuclease H-like"/>
    <property type="match status" value="1"/>
</dbReference>
<accession>A0A2P6VDN1</accession>
<evidence type="ECO:0000313" key="6">
    <source>
        <dbReference type="EMBL" id="PSC72198.1"/>
    </source>
</evidence>
<dbReference type="PANTHER" id="PTHR10133">
    <property type="entry name" value="DNA POLYMERASE I"/>
    <property type="match status" value="1"/>
</dbReference>
<dbReference type="EMBL" id="LHPF02000011">
    <property type="protein sequence ID" value="PSC72198.1"/>
    <property type="molecule type" value="Genomic_DNA"/>
</dbReference>
<keyword evidence="7" id="KW-1185">Reference proteome</keyword>
<keyword evidence="2 3" id="KW-0505">Motor protein</keyword>
<dbReference type="Gene3D" id="1.20.58.1980">
    <property type="match status" value="1"/>
</dbReference>
<evidence type="ECO:0000256" key="4">
    <source>
        <dbReference type="SAM" id="MobiDB-lite"/>
    </source>
</evidence>
<feature type="domain" description="Kinesin motor" evidence="5">
    <location>
        <begin position="941"/>
        <end position="1073"/>
    </location>
</feature>
<feature type="compositionally biased region" description="Acidic residues" evidence="4">
    <location>
        <begin position="532"/>
        <end position="541"/>
    </location>
</feature>
<dbReference type="Gene3D" id="1.10.150.20">
    <property type="entry name" value="5' to 3' exonuclease, C-terminal subdomain"/>
    <property type="match status" value="1"/>
</dbReference>
<dbReference type="GO" id="GO:0003677">
    <property type="term" value="F:DNA binding"/>
    <property type="evidence" value="ECO:0007669"/>
    <property type="project" value="InterPro"/>
</dbReference>
<dbReference type="Pfam" id="PF00225">
    <property type="entry name" value="Kinesin"/>
    <property type="match status" value="2"/>
</dbReference>
<keyword evidence="1" id="KW-0235">DNA replication</keyword>
<dbReference type="InterPro" id="IPR001752">
    <property type="entry name" value="Kinesin_motor_dom"/>
</dbReference>
<dbReference type="Gene3D" id="3.30.420.10">
    <property type="entry name" value="Ribonuclease H-like superfamily/Ribonuclease H"/>
    <property type="match status" value="1"/>
</dbReference>
<dbReference type="InterPro" id="IPR001098">
    <property type="entry name" value="DNA-dir_DNA_pol_A_palm_dom"/>
</dbReference>
<comment type="caution">
    <text evidence="3">Lacks conserved residue(s) required for the propagation of feature annotation.</text>
</comment>
<dbReference type="Proteomes" id="UP000239649">
    <property type="component" value="Unassembled WGS sequence"/>
</dbReference>
<dbReference type="InterPro" id="IPR012337">
    <property type="entry name" value="RNaseH-like_sf"/>
</dbReference>
<dbReference type="PROSITE" id="PS50067">
    <property type="entry name" value="KINESIN_MOTOR_2"/>
    <property type="match status" value="2"/>
</dbReference>
<gene>
    <name evidence="6" type="ORF">C2E20_4519</name>
</gene>
<dbReference type="PANTHER" id="PTHR10133:SF27">
    <property type="entry name" value="DNA POLYMERASE NU"/>
    <property type="match status" value="1"/>
</dbReference>
<dbReference type="SMART" id="SM00482">
    <property type="entry name" value="POLAc"/>
    <property type="match status" value="1"/>
</dbReference>
<dbReference type="GO" id="GO:0006302">
    <property type="term" value="P:double-strand break repair"/>
    <property type="evidence" value="ECO:0007669"/>
    <property type="project" value="TreeGrafter"/>
</dbReference>
<evidence type="ECO:0000256" key="1">
    <source>
        <dbReference type="ARBA" id="ARBA00022705"/>
    </source>
</evidence>
<dbReference type="CDD" id="cd08640">
    <property type="entry name" value="DNA_pol_A_plastid_like"/>
    <property type="match status" value="1"/>
</dbReference>
<dbReference type="InterPro" id="IPR002298">
    <property type="entry name" value="DNA_polymerase_A"/>
</dbReference>
<dbReference type="GO" id="GO:0007018">
    <property type="term" value="P:microtubule-based movement"/>
    <property type="evidence" value="ECO:0007669"/>
    <property type="project" value="InterPro"/>
</dbReference>
<sequence length="1403" mass="151847">MPATATAAAATAAARAPPRAAPRGPGRPPAAAPDEDGGKAGGEAGGLSAEEIARFYPNSPPPDVHVVNTLGAARAAAAKLMALGEQAGAGGQPLVFACDTEVMDIDVSSHSPCCHGRVICFSVYAGPAVDFGDAAGEGRPADAPLRSMLWVDTWLDGEEGQAEEAAAIVEAFRPFWESSQHKKVWHNYSFDRHVMERLGLRMRGFGGDTMHMARLWDSSRQGRGGYGLEALSGDKGVMGEGVDVRGKVSMKQLFGKKNIKKDGTEGKLTVMPEVHELQRGVETCWPWVMYSAFDAKSTWDLYCRLRDKLQDKTDMAAVLDPAVQVDYEKAGVQLKTMWDVYCHTWLPFGELLTDMEAVGMAVDRPHLAAAQQQAQTDQAQAQERFRRWATSHVPDARYMNVGSGAQVQQLLFAGAANSLPKKDPLPLERVFKVPNVDGLIKEGAKRANKTIDITLHSVWGPQERTRLEPEVFTPAGVPACSTPVLKSLAGKAGKARKRLLELKLEEEAEVPPDLSMLRGIGEDGGEGGLEVEGLDAADTEDPPPWSVDDVEIREAQRAQHEAAAPRSKAELEKVAAAEGYGRLFSAFDTLEGGLRACDAVDSLVDASAIDTLLSNFIVPLQSDDISKPDPSGIYRVHCSLNINTETGRLSARRPNLQNQPALEKDRYKVRKAFRADVAAGKTLVVADYGQLELRILAHMAGCQSMIHAFELGGDFHSRTALGMYDHIKEAIAKEQCLLEWEGEGKAPLPLLKDLFASERRKAKVLNFSIAYGKTAHGLSKDWKVTLDEAKNTVDRWYSDRPEVRRWQDEQHDKAKKLGYVNTILGRRRQLPDARGGNRAAQAHALRAAINTPIQGSAADIATAAMLRIAVDPALQEMGWRLLLQVHDEVILEGPRETAEEARARVVACMRSPFSGLADKPLLVDLTVDAKFADTWYEANEGTQVVLRVRPLNEREKNTTSNARCLEQVDSQTLRFIGREAPANSTFGFDRVRGEETTQAEAFEDLKDTVRSVLQGYNGTILAYGQTGSGKTHTLVGNVGSPTERGVVPRAVAELARGIADFPEACRFKPKELSNRLLRQFHLDKTIDGKEVLLRSVSRNDELGIAVSRKVLVVAAEEVPAFFAKHHGIQGQGWNSPARLFHHLHHAVPTQLMPAPGGQPRLVHGAEGFTVETAKAWCTECPVRADMAAKKPAEKRVVHPIVAIMTLMHLAADLIDLGAGRDERYRYVLVVIDVFSRYCCRGRYCIQGEDRLDAGRGGAGVPADSKLTRVLQDSLGGTARTVLIICASPSLFNDAETLSSLRFGIRAKGIQNSVAANAVKRTPEQMAKALAAAQAEADALRVQLAALQVGGGAGSAAGGSSCAAAAAAGERRGMPAGRKWALVGALQLAGLLAYWHAAEALGCA</sequence>
<feature type="domain" description="Kinesin motor" evidence="5">
    <location>
        <begin position="1263"/>
        <end position="1309"/>
    </location>
</feature>
<dbReference type="InterPro" id="IPR002562">
    <property type="entry name" value="3'-5'_exonuclease_dom"/>
</dbReference>
<feature type="compositionally biased region" description="Low complexity" evidence="4">
    <location>
        <begin position="1"/>
        <end position="24"/>
    </location>
</feature>
<dbReference type="GO" id="GO:0005524">
    <property type="term" value="F:ATP binding"/>
    <property type="evidence" value="ECO:0007669"/>
    <property type="project" value="UniProtKB-UniRule"/>
</dbReference>
<dbReference type="SMART" id="SM00129">
    <property type="entry name" value="KISc"/>
    <property type="match status" value="1"/>
</dbReference>
<dbReference type="STRING" id="554055.A0A2P6VDN1"/>
<name>A0A2P6VDN1_9CHLO</name>
<dbReference type="Gene3D" id="3.30.70.370">
    <property type="match status" value="1"/>
</dbReference>
<evidence type="ECO:0000256" key="2">
    <source>
        <dbReference type="ARBA" id="ARBA00023175"/>
    </source>
</evidence>
<dbReference type="Pfam" id="PF01612">
    <property type="entry name" value="DNA_pol_A_exo1"/>
    <property type="match status" value="1"/>
</dbReference>